<dbReference type="InterPro" id="IPR023073">
    <property type="entry name" value="DnaE2"/>
</dbReference>
<keyword evidence="9 13" id="KW-0227">DNA damage</keyword>
<dbReference type="InterPro" id="IPR004365">
    <property type="entry name" value="NA-bd_OB_tRNA"/>
</dbReference>
<dbReference type="Pfam" id="PF01336">
    <property type="entry name" value="tRNA_anti-codon"/>
    <property type="match status" value="1"/>
</dbReference>
<dbReference type="Pfam" id="PF02811">
    <property type="entry name" value="PHP"/>
    <property type="match status" value="1"/>
</dbReference>
<name>A0ABW0T4X5_9HYPH</name>
<dbReference type="RefSeq" id="WP_223020144.1">
    <property type="nucleotide sequence ID" value="NZ_CP078143.1"/>
</dbReference>
<evidence type="ECO:0000256" key="8">
    <source>
        <dbReference type="ARBA" id="ARBA00022705"/>
    </source>
</evidence>
<comment type="function">
    <text evidence="13">DNA polymerase involved in damage-induced mutagenesis and translesion synthesis (TLS). It is not the major replicative DNA polymerase.</text>
</comment>
<keyword evidence="6 13" id="KW-0808">Transferase</keyword>
<keyword evidence="7 13" id="KW-0548">Nucleotidyltransferase</keyword>
<dbReference type="InterPro" id="IPR004013">
    <property type="entry name" value="PHP_dom"/>
</dbReference>
<evidence type="ECO:0000313" key="15">
    <source>
        <dbReference type="EMBL" id="MFC5584025.1"/>
    </source>
</evidence>
<comment type="caution">
    <text evidence="15">The sequence shown here is derived from an EMBL/GenBank/DDBJ whole genome shotgun (WGS) entry which is preliminary data.</text>
</comment>
<keyword evidence="11 13" id="KW-0234">DNA repair</keyword>
<reference evidence="16" key="1">
    <citation type="journal article" date="2019" name="Int. J. Syst. Evol. Microbiol.">
        <title>The Global Catalogue of Microorganisms (GCM) 10K type strain sequencing project: providing services to taxonomists for standard genome sequencing and annotation.</title>
        <authorList>
            <consortium name="The Broad Institute Genomics Platform"/>
            <consortium name="The Broad Institute Genome Sequencing Center for Infectious Disease"/>
            <person name="Wu L."/>
            <person name="Ma J."/>
        </authorList>
    </citation>
    <scope>NUCLEOTIDE SEQUENCE [LARGE SCALE GENOMIC DNA]</scope>
    <source>
        <strain evidence="16">JCM 3366</strain>
    </source>
</reference>
<dbReference type="CDD" id="cd07434">
    <property type="entry name" value="PHP_PolIIIA_DnaE2"/>
    <property type="match status" value="1"/>
</dbReference>
<evidence type="ECO:0000256" key="11">
    <source>
        <dbReference type="ARBA" id="ARBA00023204"/>
    </source>
</evidence>
<dbReference type="Pfam" id="PF17657">
    <property type="entry name" value="DNA_pol3_finger"/>
    <property type="match status" value="1"/>
</dbReference>
<evidence type="ECO:0000256" key="13">
    <source>
        <dbReference type="HAMAP-Rule" id="MF_01902"/>
    </source>
</evidence>
<dbReference type="Pfam" id="PF14579">
    <property type="entry name" value="HHH_6"/>
    <property type="match status" value="1"/>
</dbReference>
<evidence type="ECO:0000256" key="4">
    <source>
        <dbReference type="ARBA" id="ARBA00017273"/>
    </source>
</evidence>
<accession>A0ABW0T4X5</accession>
<dbReference type="InterPro" id="IPR016195">
    <property type="entry name" value="Pol/histidinol_Pase-like"/>
</dbReference>
<gene>
    <name evidence="13" type="primary">dnaE2</name>
    <name evidence="15" type="ORF">ACFPOD_02800</name>
</gene>
<dbReference type="EC" id="2.7.7.7" evidence="3 13"/>
<dbReference type="InterPro" id="IPR040982">
    <property type="entry name" value="DNA_pol3_finger"/>
</dbReference>
<evidence type="ECO:0000313" key="16">
    <source>
        <dbReference type="Proteomes" id="UP001596107"/>
    </source>
</evidence>
<dbReference type="InterPro" id="IPR029460">
    <property type="entry name" value="DNAPol_HHH"/>
</dbReference>
<dbReference type="PANTHER" id="PTHR32294">
    <property type="entry name" value="DNA POLYMERASE III SUBUNIT ALPHA"/>
    <property type="match status" value="1"/>
</dbReference>
<dbReference type="SMART" id="SM00481">
    <property type="entry name" value="POLIIIAc"/>
    <property type="match status" value="1"/>
</dbReference>
<dbReference type="PANTHER" id="PTHR32294:SF4">
    <property type="entry name" value="ERROR-PRONE DNA POLYMERASE"/>
    <property type="match status" value="1"/>
</dbReference>
<dbReference type="NCBIfam" id="TIGR00594">
    <property type="entry name" value="polc"/>
    <property type="match status" value="1"/>
</dbReference>
<dbReference type="InterPro" id="IPR004805">
    <property type="entry name" value="DnaE2/DnaE/PolC"/>
</dbReference>
<organism evidence="15 16">
    <name type="scientific">Nitratireductor kimnyeongensis</name>
    <dbReference type="NCBI Taxonomy" id="430679"/>
    <lineage>
        <taxon>Bacteria</taxon>
        <taxon>Pseudomonadati</taxon>
        <taxon>Pseudomonadota</taxon>
        <taxon>Alphaproteobacteria</taxon>
        <taxon>Hyphomicrobiales</taxon>
        <taxon>Phyllobacteriaceae</taxon>
        <taxon>Nitratireductor</taxon>
    </lineage>
</organism>
<dbReference type="SUPFAM" id="SSF89550">
    <property type="entry name" value="PHP domain-like"/>
    <property type="match status" value="1"/>
</dbReference>
<dbReference type="Proteomes" id="UP001596107">
    <property type="component" value="Unassembled WGS sequence"/>
</dbReference>
<dbReference type="Gene3D" id="3.20.20.140">
    <property type="entry name" value="Metal-dependent hydrolases"/>
    <property type="match status" value="1"/>
</dbReference>
<evidence type="ECO:0000256" key="2">
    <source>
        <dbReference type="ARBA" id="ARBA00007391"/>
    </source>
</evidence>
<sequence>MNGKPTEPVITFESAEGAENAISAAASIPKSRSSPPPPAFAELGVTSNYSFLRGASHPRELVAEAAQLGHAAIGIADRNTLAGVVRAHVEAKAQKIRLVVGARLVMRDGFETLCFPTDRDAYGRLTQLLTNGNRRASKGECHLHMDNLEELGHGQRLIAMPPYDFGTDFEEKLRRLATLFPGDVFLALTPYRRANDDARQHRLAVLAAACGTPLVATNDVLYHTPARRPLQDLLTCIRNHCTIDEAGFRLERNAERHLKPPEEMARLLRGHEEAIVRSVALMDDCRFSLDALSFDYPKESNGESATPQEELERLTWLGAKERFPEGIPSKVRSLIDHELKLIGQLEYAAYFLTVHDIVRFARTQEPPILCQGRGSAANSVVCYCLGVTSVNPTEIDLLFERFISAERGEPPDIDVDFEHERREEVMQYIYGKYGRHRAGLAATVISYRTRSAVREAGKAMGLSPDVVAAMTGLVWGHSEKTPAADQVREAGLDPTDPRLRQTLLLVRQLIGFPRHLSQHVGGFVLTHSPLSEIVPIANAAMKDRTMVEWDKDDLDALNILKVDVLSLGMLTCLRKSFDLLREHYGITHTLASVPRDDGPTYAMIQRADTIGVFQIESRAQMSMLPRLKPRNFYDLVIEIAIVRPGPIQGDMVHPYLRRRNDEEDVDYPSEELRAVLQKTLGVPLFQEQAMKIAIVAAGFSPEKADRLRRAMASFRRTGTIDQFREDFIKGMLANNYTPDFAERCFNQMKGFSDYGFPESHSASFALLAYASSWLKCHYPDVFACSLLNSQPMGFYSASSIVRDFRDHGGETRPVDINHSAWDHSLEPAAKPRAISHALRLGLRQVDGMREAAGLKIMAAREAGPFANVRDLYFRSGIDMFSLRRLAEADAFRSLGLDRRAALWEVRGLSGHQGVRAAAEELPLFASAKSAAAIPLQQEESVTLPDLLPGEQVVEDYGTLGLSLKAHPVSFLRRLLDRRRVLKTRALGETPAGRFVRVSGLVLVRQRPGTASGVIFMTLEDETGIANIIVWPRVFQRFRRIVFGARMVTVEGILQKESNVIHVVARRLIDTTPDLMVAMSDQGVEMQNEKPGTTQNLWRHPRDVRVLPKGRNFH</sequence>
<dbReference type="InterPro" id="IPR011708">
    <property type="entry name" value="DNA_pol3_alpha_NTPase_dom"/>
</dbReference>
<dbReference type="Gene3D" id="1.10.150.870">
    <property type="match status" value="1"/>
</dbReference>
<evidence type="ECO:0000256" key="6">
    <source>
        <dbReference type="ARBA" id="ARBA00022679"/>
    </source>
</evidence>
<dbReference type="HAMAP" id="MF_01902">
    <property type="entry name" value="DNApol_error_prone"/>
    <property type="match status" value="1"/>
</dbReference>
<evidence type="ECO:0000256" key="1">
    <source>
        <dbReference type="ARBA" id="ARBA00004496"/>
    </source>
</evidence>
<comment type="subcellular location">
    <subcellularLocation>
        <location evidence="1 13">Cytoplasm</location>
    </subcellularLocation>
</comment>
<keyword evidence="5 13" id="KW-0963">Cytoplasm</keyword>
<dbReference type="Pfam" id="PF07733">
    <property type="entry name" value="DNA_pol3_alpha"/>
    <property type="match status" value="1"/>
</dbReference>
<protein>
    <recommendedName>
        <fullName evidence="4 13">Error-prone DNA polymerase</fullName>
        <ecNumber evidence="3 13">2.7.7.7</ecNumber>
    </recommendedName>
</protein>
<dbReference type="EMBL" id="JBHSNB010000001">
    <property type="protein sequence ID" value="MFC5584025.1"/>
    <property type="molecule type" value="Genomic_DNA"/>
</dbReference>
<dbReference type="NCBIfam" id="NF004225">
    <property type="entry name" value="PRK05672.1"/>
    <property type="match status" value="1"/>
</dbReference>
<keyword evidence="16" id="KW-1185">Reference proteome</keyword>
<comment type="catalytic activity">
    <reaction evidence="12 13">
        <text>DNA(n) + a 2'-deoxyribonucleoside 5'-triphosphate = DNA(n+1) + diphosphate</text>
        <dbReference type="Rhea" id="RHEA:22508"/>
        <dbReference type="Rhea" id="RHEA-COMP:17339"/>
        <dbReference type="Rhea" id="RHEA-COMP:17340"/>
        <dbReference type="ChEBI" id="CHEBI:33019"/>
        <dbReference type="ChEBI" id="CHEBI:61560"/>
        <dbReference type="ChEBI" id="CHEBI:173112"/>
        <dbReference type="EC" id="2.7.7.7"/>
    </reaction>
</comment>
<evidence type="ECO:0000256" key="12">
    <source>
        <dbReference type="ARBA" id="ARBA00049244"/>
    </source>
</evidence>
<evidence type="ECO:0000256" key="9">
    <source>
        <dbReference type="ARBA" id="ARBA00022763"/>
    </source>
</evidence>
<comment type="similarity">
    <text evidence="2 13">Belongs to the DNA polymerase type-C family. DnaE2 subfamily.</text>
</comment>
<evidence type="ECO:0000259" key="14">
    <source>
        <dbReference type="SMART" id="SM00481"/>
    </source>
</evidence>
<evidence type="ECO:0000256" key="3">
    <source>
        <dbReference type="ARBA" id="ARBA00012417"/>
    </source>
</evidence>
<dbReference type="InterPro" id="IPR003141">
    <property type="entry name" value="Pol/His_phosphatase_N"/>
</dbReference>
<dbReference type="CDD" id="cd04485">
    <property type="entry name" value="DnaE_OBF"/>
    <property type="match status" value="1"/>
</dbReference>
<keyword evidence="8 13" id="KW-0235">DNA replication</keyword>
<feature type="domain" description="Polymerase/histidinol phosphatase N-terminal" evidence="14">
    <location>
        <begin position="41"/>
        <end position="108"/>
    </location>
</feature>
<evidence type="ECO:0000256" key="7">
    <source>
        <dbReference type="ARBA" id="ARBA00022695"/>
    </source>
</evidence>
<evidence type="ECO:0000256" key="5">
    <source>
        <dbReference type="ARBA" id="ARBA00022490"/>
    </source>
</evidence>
<evidence type="ECO:0000256" key="10">
    <source>
        <dbReference type="ARBA" id="ARBA00022932"/>
    </source>
</evidence>
<keyword evidence="10 13" id="KW-0239">DNA-directed DNA polymerase</keyword>
<proteinExistence type="inferred from homology"/>